<evidence type="ECO:0000313" key="2">
    <source>
        <dbReference type="EMBL" id="SMY16080.1"/>
    </source>
</evidence>
<evidence type="ECO:0000259" key="1">
    <source>
        <dbReference type="Pfam" id="PF14397"/>
    </source>
</evidence>
<accession>A0A1Y6KV84</accession>
<dbReference type="Proteomes" id="UP000196485">
    <property type="component" value="Unassembled WGS sequence"/>
</dbReference>
<proteinExistence type="predicted"/>
<evidence type="ECO:0000313" key="3">
    <source>
        <dbReference type="Proteomes" id="UP000196485"/>
    </source>
</evidence>
<gene>
    <name evidence="2" type="ORF">PAQU9191_01311</name>
</gene>
<reference evidence="3" key="1">
    <citation type="submission" date="2017-06" db="EMBL/GenBank/DDBJ databases">
        <authorList>
            <person name="Rodrigo-Torres L."/>
            <person name="Arahal R. D."/>
            <person name="Lucena T."/>
        </authorList>
    </citation>
    <scope>NUCLEOTIDE SEQUENCE [LARGE SCALE GENOMIC DNA]</scope>
    <source>
        <strain evidence="3">type strain: CECT 9192</strain>
    </source>
</reference>
<feature type="domain" description="Alpha-L-glutamate ligase-related protein ATP-grasp" evidence="1">
    <location>
        <begin position="182"/>
        <end position="337"/>
    </location>
</feature>
<dbReference type="EMBL" id="FYAH01000002">
    <property type="protein sequence ID" value="SMY16080.1"/>
    <property type="molecule type" value="Genomic_DNA"/>
</dbReference>
<dbReference type="RefSeq" id="WP_087820211.1">
    <property type="nucleotide sequence ID" value="NZ_FYAH01000002.1"/>
</dbReference>
<keyword evidence="3" id="KW-1185">Reference proteome</keyword>
<protein>
    <recommendedName>
        <fullName evidence="1">Alpha-L-glutamate ligase-related protein ATP-grasp domain-containing protein</fullName>
    </recommendedName>
</protein>
<sequence length="349" mass="39473">MNKIKNIITTVQNYRYHDMHKNKALTILSEVEKTKGKLADSIKQQCDKYAIEKLGDIKYAPWLYVYSIIRGEFKEGWIPDNYYGKVVLPKCNGISGTPAQIKNITSKLFNSHLFPDLVCYSSGIFSIPLENRVLATDEIADYLFDGRDSVIFKVNSSNQGRGIFFYTKDNFSIADVMKKGSGIFQKIIKQHAVFDELFPKPGATMRLTTVLKPDGTTCLKAAYLRLGVGTDEYVRSATNIRVAIDIETGALSDKGFTTEWNEINEHPNTKKAFKGVILPNFAQARESVEELHSRYPYVQSIGWDVTINTDNNVEIMEWNAIHNSITFTEAVQGPSFTDLPWCDKSFLSL</sequence>
<organism evidence="2 3">
    <name type="scientific">Photobacterium aquimaris</name>
    <dbReference type="NCBI Taxonomy" id="512643"/>
    <lineage>
        <taxon>Bacteria</taxon>
        <taxon>Pseudomonadati</taxon>
        <taxon>Pseudomonadota</taxon>
        <taxon>Gammaproteobacteria</taxon>
        <taxon>Vibrionales</taxon>
        <taxon>Vibrionaceae</taxon>
        <taxon>Photobacterium</taxon>
    </lineage>
</organism>
<dbReference type="Pfam" id="PF14397">
    <property type="entry name" value="ATPgrasp_ST"/>
    <property type="match status" value="1"/>
</dbReference>
<dbReference type="InterPro" id="IPR039523">
    <property type="entry name" value="RimK-rel_E_lig_ATP-grasp"/>
</dbReference>
<name>A0A1Y6KV84_9GAMM</name>
<dbReference type="AlphaFoldDB" id="A0A1Y6KV84"/>